<keyword evidence="3" id="KW-1185">Reference proteome</keyword>
<dbReference type="RefSeq" id="WP_164029964.1">
    <property type="nucleotide sequence ID" value="NZ_JAABOQ010000002.1"/>
</dbReference>
<comment type="caution">
    <text evidence="2">The sequence shown here is derived from an EMBL/GenBank/DDBJ whole genome shotgun (WGS) entry which is preliminary data.</text>
</comment>
<feature type="domain" description="Signal transduction histidine kinase internal region" evidence="1">
    <location>
        <begin position="91"/>
        <end position="170"/>
    </location>
</feature>
<evidence type="ECO:0000313" key="3">
    <source>
        <dbReference type="Proteomes" id="UP000474296"/>
    </source>
</evidence>
<dbReference type="GO" id="GO:0016020">
    <property type="term" value="C:membrane"/>
    <property type="evidence" value="ECO:0007669"/>
    <property type="project" value="InterPro"/>
</dbReference>
<organism evidence="2 3">
    <name type="scientific">Spongiivirga citrea</name>
    <dbReference type="NCBI Taxonomy" id="1481457"/>
    <lineage>
        <taxon>Bacteria</taxon>
        <taxon>Pseudomonadati</taxon>
        <taxon>Bacteroidota</taxon>
        <taxon>Flavobacteriia</taxon>
        <taxon>Flavobacteriales</taxon>
        <taxon>Flavobacteriaceae</taxon>
        <taxon>Spongiivirga</taxon>
    </lineage>
</organism>
<reference evidence="2 3" key="1">
    <citation type="submission" date="2020-01" db="EMBL/GenBank/DDBJ databases">
        <title>Spongiivirga citrea KCTC 32990T.</title>
        <authorList>
            <person name="Wang G."/>
        </authorList>
    </citation>
    <scope>NUCLEOTIDE SEQUENCE [LARGE SCALE GENOMIC DNA]</scope>
    <source>
        <strain evidence="2 3">KCTC 32990</strain>
    </source>
</reference>
<name>A0A6M0CFM3_9FLAO</name>
<dbReference type="PANTHER" id="PTHR34220:SF7">
    <property type="entry name" value="SENSOR HISTIDINE KINASE YPDA"/>
    <property type="match status" value="1"/>
</dbReference>
<dbReference type="InterPro" id="IPR010559">
    <property type="entry name" value="Sig_transdc_His_kin_internal"/>
</dbReference>
<dbReference type="GO" id="GO:0000155">
    <property type="term" value="F:phosphorelay sensor kinase activity"/>
    <property type="evidence" value="ECO:0007669"/>
    <property type="project" value="InterPro"/>
</dbReference>
<dbReference type="EMBL" id="JAABOQ010000002">
    <property type="protein sequence ID" value="NER16625.1"/>
    <property type="molecule type" value="Genomic_DNA"/>
</dbReference>
<dbReference type="Pfam" id="PF06580">
    <property type="entry name" value="His_kinase"/>
    <property type="match status" value="1"/>
</dbReference>
<dbReference type="PANTHER" id="PTHR34220">
    <property type="entry name" value="SENSOR HISTIDINE KINASE YPDA"/>
    <property type="match status" value="1"/>
</dbReference>
<evidence type="ECO:0000313" key="2">
    <source>
        <dbReference type="EMBL" id="NER16625.1"/>
    </source>
</evidence>
<dbReference type="AlphaFoldDB" id="A0A6M0CFM3"/>
<dbReference type="InterPro" id="IPR050640">
    <property type="entry name" value="Bact_2-comp_sensor_kinase"/>
</dbReference>
<evidence type="ECO:0000259" key="1">
    <source>
        <dbReference type="Pfam" id="PF06580"/>
    </source>
</evidence>
<gene>
    <name evidence="2" type="ORF">GWK10_05350</name>
</gene>
<protein>
    <recommendedName>
        <fullName evidence="1">Signal transduction histidine kinase internal region domain-containing protein</fullName>
    </recommendedName>
</protein>
<proteinExistence type="predicted"/>
<dbReference type="Proteomes" id="UP000474296">
    <property type="component" value="Unassembled WGS sequence"/>
</dbReference>
<accession>A0A6M0CFM3</accession>
<sequence length="282" mass="32912">MFVLLSIVLLAMIFVLYSSVRMGYFDVKYYDTYTQQAKVYADWTFWQRILDIRTFFSKAIKFITPAAILLMLQFYKNQQQFLKLREQKKIAELNALKNQLNPHFLFNTLNNLYALAVEKSNSVPEVIERLSDILDYMLYRCNDKFVSIHKEIELLHNYIALEKIRYGDRVKLTFKNEIESDIQIAPLLLLTFVENAFTHGVTQALKDATIDISLTYYGDIFICCVKNSKPANLSTKTDLNQRESVGLKNVKEQLALLYPTNHKLVILDEEKSYTIQLTIKSI</sequence>